<dbReference type="PANTHER" id="PTHR30086">
    <property type="entry name" value="ARGININE EXPORTER PROTEIN ARGO"/>
    <property type="match status" value="1"/>
</dbReference>
<protein>
    <submittedName>
        <fullName evidence="7">LysE family transporter</fullName>
    </submittedName>
</protein>
<accession>A0A9D1DJN0</accession>
<dbReference type="Proteomes" id="UP000824238">
    <property type="component" value="Unassembled WGS sequence"/>
</dbReference>
<gene>
    <name evidence="7" type="ORF">IAD36_00360</name>
</gene>
<organism evidence="7 8">
    <name type="scientific">Candidatus Scatomorpha intestinigallinarum</name>
    <dbReference type="NCBI Taxonomy" id="2840923"/>
    <lineage>
        <taxon>Bacteria</taxon>
        <taxon>Bacillati</taxon>
        <taxon>Bacillota</taxon>
        <taxon>Clostridia</taxon>
        <taxon>Eubacteriales</taxon>
        <taxon>Candidatus Scatomorpha</taxon>
    </lineage>
</organism>
<sequence length="198" mass="22016">MNWAAFCSYVLLTAITPGPNNIMSMSNAAKYGFKRSFPFNVGVLLGFLVVMGLCAAFSSLLYEFIPSVKPYMLCLGAAYILWLAWSIWRDKPHAEKKSIFTRTNTVVAGAVLQLVNVKVILYGITSLSSFVLPHYDSIPVLALFCFILSVTGFLCTLLWALFGAVFEKFFKKYSKIVNAVMALLLVYCAVTMVLDIWA</sequence>
<dbReference type="Pfam" id="PF01810">
    <property type="entry name" value="LysE"/>
    <property type="match status" value="1"/>
</dbReference>
<dbReference type="GO" id="GO:0033228">
    <property type="term" value="P:cysteine export across plasma membrane"/>
    <property type="evidence" value="ECO:0007669"/>
    <property type="project" value="TreeGrafter"/>
</dbReference>
<evidence type="ECO:0000256" key="6">
    <source>
        <dbReference type="SAM" id="Phobius"/>
    </source>
</evidence>
<evidence type="ECO:0000256" key="2">
    <source>
        <dbReference type="ARBA" id="ARBA00022475"/>
    </source>
</evidence>
<feature type="transmembrane region" description="Helical" evidence="6">
    <location>
        <begin position="71"/>
        <end position="88"/>
    </location>
</feature>
<keyword evidence="3 6" id="KW-0812">Transmembrane</keyword>
<dbReference type="GO" id="GO:0015171">
    <property type="term" value="F:amino acid transmembrane transporter activity"/>
    <property type="evidence" value="ECO:0007669"/>
    <property type="project" value="TreeGrafter"/>
</dbReference>
<keyword evidence="4 6" id="KW-1133">Transmembrane helix</keyword>
<dbReference type="GO" id="GO:0005886">
    <property type="term" value="C:plasma membrane"/>
    <property type="evidence" value="ECO:0007669"/>
    <property type="project" value="UniProtKB-SubCell"/>
</dbReference>
<evidence type="ECO:0000313" key="7">
    <source>
        <dbReference type="EMBL" id="HIR54046.1"/>
    </source>
</evidence>
<evidence type="ECO:0000256" key="4">
    <source>
        <dbReference type="ARBA" id="ARBA00022989"/>
    </source>
</evidence>
<reference evidence="7" key="1">
    <citation type="submission" date="2020-10" db="EMBL/GenBank/DDBJ databases">
        <authorList>
            <person name="Gilroy R."/>
        </authorList>
    </citation>
    <scope>NUCLEOTIDE SEQUENCE</scope>
    <source>
        <strain evidence="7">ChiGjej3B3-7149</strain>
    </source>
</reference>
<dbReference type="PANTHER" id="PTHR30086:SF20">
    <property type="entry name" value="ARGININE EXPORTER PROTEIN ARGO-RELATED"/>
    <property type="match status" value="1"/>
</dbReference>
<evidence type="ECO:0000256" key="1">
    <source>
        <dbReference type="ARBA" id="ARBA00004651"/>
    </source>
</evidence>
<keyword evidence="2" id="KW-1003">Cell membrane</keyword>
<feature type="transmembrane region" description="Helical" evidence="6">
    <location>
        <begin position="138"/>
        <end position="164"/>
    </location>
</feature>
<feature type="transmembrane region" description="Helical" evidence="6">
    <location>
        <begin position="44"/>
        <end position="64"/>
    </location>
</feature>
<evidence type="ECO:0000256" key="3">
    <source>
        <dbReference type="ARBA" id="ARBA00022692"/>
    </source>
</evidence>
<reference evidence="7" key="2">
    <citation type="journal article" date="2021" name="PeerJ">
        <title>Extensive microbial diversity within the chicken gut microbiome revealed by metagenomics and culture.</title>
        <authorList>
            <person name="Gilroy R."/>
            <person name="Ravi A."/>
            <person name="Getino M."/>
            <person name="Pursley I."/>
            <person name="Horton D.L."/>
            <person name="Alikhan N.F."/>
            <person name="Baker D."/>
            <person name="Gharbi K."/>
            <person name="Hall N."/>
            <person name="Watson M."/>
            <person name="Adriaenssens E.M."/>
            <person name="Foster-Nyarko E."/>
            <person name="Jarju S."/>
            <person name="Secka A."/>
            <person name="Antonio M."/>
            <person name="Oren A."/>
            <person name="Chaudhuri R.R."/>
            <person name="La Ragione R."/>
            <person name="Hildebrand F."/>
            <person name="Pallen M.J."/>
        </authorList>
    </citation>
    <scope>NUCLEOTIDE SEQUENCE</scope>
    <source>
        <strain evidence="7">ChiGjej3B3-7149</strain>
    </source>
</reference>
<keyword evidence="5 6" id="KW-0472">Membrane</keyword>
<proteinExistence type="predicted"/>
<dbReference type="AlphaFoldDB" id="A0A9D1DJN0"/>
<dbReference type="EMBL" id="DVHH01000008">
    <property type="protein sequence ID" value="HIR54046.1"/>
    <property type="molecule type" value="Genomic_DNA"/>
</dbReference>
<comment type="caution">
    <text evidence="7">The sequence shown here is derived from an EMBL/GenBank/DDBJ whole genome shotgun (WGS) entry which is preliminary data.</text>
</comment>
<dbReference type="InterPro" id="IPR001123">
    <property type="entry name" value="LeuE-type"/>
</dbReference>
<name>A0A9D1DJN0_9FIRM</name>
<evidence type="ECO:0000256" key="5">
    <source>
        <dbReference type="ARBA" id="ARBA00023136"/>
    </source>
</evidence>
<feature type="transmembrane region" description="Helical" evidence="6">
    <location>
        <begin position="176"/>
        <end position="197"/>
    </location>
</feature>
<evidence type="ECO:0000313" key="8">
    <source>
        <dbReference type="Proteomes" id="UP000824238"/>
    </source>
</evidence>
<comment type="subcellular location">
    <subcellularLocation>
        <location evidence="1">Cell membrane</location>
        <topology evidence="1">Multi-pass membrane protein</topology>
    </subcellularLocation>
</comment>